<evidence type="ECO:0000313" key="7">
    <source>
        <dbReference type="Proteomes" id="UP000515861"/>
    </source>
</evidence>
<comment type="subcellular location">
    <subcellularLocation>
        <location evidence="1">Membrane</location>
        <topology evidence="1">Multi-pass membrane protein</topology>
    </subcellularLocation>
</comment>
<dbReference type="Proteomes" id="UP000515861">
    <property type="component" value="Chromosome"/>
</dbReference>
<evidence type="ECO:0000256" key="1">
    <source>
        <dbReference type="ARBA" id="ARBA00004141"/>
    </source>
</evidence>
<dbReference type="PANTHER" id="PTHR36974:SF1">
    <property type="entry name" value="DOXX FAMILY MEMBRANE PROTEIN"/>
    <property type="match status" value="1"/>
</dbReference>
<dbReference type="Pfam" id="PF13564">
    <property type="entry name" value="DoxX_2"/>
    <property type="match status" value="1"/>
</dbReference>
<feature type="transmembrane region" description="Helical" evidence="5">
    <location>
        <begin position="121"/>
        <end position="141"/>
    </location>
</feature>
<dbReference type="AlphaFoldDB" id="A0A7G9KZM7"/>
<evidence type="ECO:0000256" key="2">
    <source>
        <dbReference type="ARBA" id="ARBA00022692"/>
    </source>
</evidence>
<name>A0A7G9KZM7_9SPHN</name>
<feature type="transmembrane region" description="Helical" evidence="5">
    <location>
        <begin position="56"/>
        <end position="78"/>
    </location>
</feature>
<reference evidence="6 7" key="1">
    <citation type="submission" date="2020-08" db="EMBL/GenBank/DDBJ databases">
        <title>Sphingomonas sp. sand1-3 16S ribosomal RNA gene Genome sequencing and assembly.</title>
        <authorList>
            <person name="Kang M."/>
        </authorList>
    </citation>
    <scope>NUCLEOTIDE SEQUENCE [LARGE SCALE GENOMIC DNA]</scope>
    <source>
        <strain evidence="7">sand1-3</strain>
    </source>
</reference>
<dbReference type="PANTHER" id="PTHR36974">
    <property type="entry name" value="MEMBRANE PROTEIN-RELATED"/>
    <property type="match status" value="1"/>
</dbReference>
<protein>
    <submittedName>
        <fullName evidence="6">DoxX family protein</fullName>
    </submittedName>
</protein>
<sequence length="149" mass="15955">MAENQAAEAGRGVRKGGDGTLLRTVVRLLLAGFYFIAGVGHFAYPEALLSITPAWVPQPGLVIAATGAAEIAGAIGLVQPWSKQLRRSAGIGLALYALCVFPANINHMIIDLARDRPQLGWAYHGPRMLLQPLLIWLALWVSKAPRHAG</sequence>
<gene>
    <name evidence="6" type="ORF">H8M03_07080</name>
</gene>
<dbReference type="GO" id="GO:0016020">
    <property type="term" value="C:membrane"/>
    <property type="evidence" value="ECO:0007669"/>
    <property type="project" value="UniProtKB-SubCell"/>
</dbReference>
<dbReference type="EMBL" id="CP060697">
    <property type="protein sequence ID" value="QNM81826.1"/>
    <property type="molecule type" value="Genomic_DNA"/>
</dbReference>
<dbReference type="KEGG" id="ssau:H8M03_07080"/>
<organism evidence="6 7">
    <name type="scientific">Sphingomonas sabuli</name>
    <dbReference type="NCBI Taxonomy" id="2764186"/>
    <lineage>
        <taxon>Bacteria</taxon>
        <taxon>Pseudomonadati</taxon>
        <taxon>Pseudomonadota</taxon>
        <taxon>Alphaproteobacteria</taxon>
        <taxon>Sphingomonadales</taxon>
        <taxon>Sphingomonadaceae</taxon>
        <taxon>Sphingomonas</taxon>
    </lineage>
</organism>
<feature type="transmembrane region" description="Helical" evidence="5">
    <location>
        <begin position="21"/>
        <end position="44"/>
    </location>
</feature>
<evidence type="ECO:0000256" key="5">
    <source>
        <dbReference type="SAM" id="Phobius"/>
    </source>
</evidence>
<keyword evidence="2 5" id="KW-0812">Transmembrane</keyword>
<accession>A0A7G9KZM7</accession>
<evidence type="ECO:0000256" key="3">
    <source>
        <dbReference type="ARBA" id="ARBA00022989"/>
    </source>
</evidence>
<keyword evidence="3 5" id="KW-1133">Transmembrane helix</keyword>
<feature type="transmembrane region" description="Helical" evidence="5">
    <location>
        <begin position="90"/>
        <end position="109"/>
    </location>
</feature>
<evidence type="ECO:0000256" key="4">
    <source>
        <dbReference type="ARBA" id="ARBA00023136"/>
    </source>
</evidence>
<keyword evidence="4 5" id="KW-0472">Membrane</keyword>
<keyword evidence="7" id="KW-1185">Reference proteome</keyword>
<evidence type="ECO:0000313" key="6">
    <source>
        <dbReference type="EMBL" id="QNM81826.1"/>
    </source>
</evidence>
<proteinExistence type="predicted"/>
<dbReference type="InterPro" id="IPR032808">
    <property type="entry name" value="DoxX"/>
</dbReference>